<gene>
    <name evidence="1" type="ORF">L596_029567</name>
</gene>
<keyword evidence="2" id="KW-1185">Reference proteome</keyword>
<sequence>MGLISTALKHFSRSCEAAARGRWFSYAFFMPNSDCMNQLSTFLEEGQVKPIIDQVFPFSEVPKAYEKVGELHGRGKTIIDFEKSA</sequence>
<dbReference type="Gene3D" id="3.90.180.10">
    <property type="entry name" value="Medium-chain alcohol dehydrogenases, catalytic domain"/>
    <property type="match status" value="1"/>
</dbReference>
<evidence type="ECO:0000313" key="1">
    <source>
        <dbReference type="EMBL" id="TKR59965.1"/>
    </source>
</evidence>
<reference evidence="1 2" key="2">
    <citation type="journal article" date="2019" name="G3 (Bethesda)">
        <title>Hybrid Assembly of the Genome of the Entomopathogenic Nematode Steinernema carpocapsae Identifies the X-Chromosome.</title>
        <authorList>
            <person name="Serra L."/>
            <person name="Macchietto M."/>
            <person name="Macias-Munoz A."/>
            <person name="McGill C.J."/>
            <person name="Rodriguez I.M."/>
            <person name="Rodriguez B."/>
            <person name="Murad R."/>
            <person name="Mortazavi A."/>
        </authorList>
    </citation>
    <scope>NUCLEOTIDE SEQUENCE [LARGE SCALE GENOMIC DNA]</scope>
    <source>
        <strain evidence="1 2">ALL</strain>
    </source>
</reference>
<evidence type="ECO:0000313" key="2">
    <source>
        <dbReference type="Proteomes" id="UP000298663"/>
    </source>
</evidence>
<dbReference type="OrthoDB" id="48317at2759"/>
<reference evidence="1 2" key="1">
    <citation type="journal article" date="2015" name="Genome Biol.">
        <title>Comparative genomics of Steinernema reveals deeply conserved gene regulatory networks.</title>
        <authorList>
            <person name="Dillman A.R."/>
            <person name="Macchietto M."/>
            <person name="Porter C.F."/>
            <person name="Rogers A."/>
            <person name="Williams B."/>
            <person name="Antoshechkin I."/>
            <person name="Lee M.M."/>
            <person name="Goodwin Z."/>
            <person name="Lu X."/>
            <person name="Lewis E.E."/>
            <person name="Goodrich-Blair H."/>
            <person name="Stock S.P."/>
            <person name="Adams B.J."/>
            <person name="Sternberg P.W."/>
            <person name="Mortazavi A."/>
        </authorList>
    </citation>
    <scope>NUCLEOTIDE SEQUENCE [LARGE SCALE GENOMIC DNA]</scope>
    <source>
        <strain evidence="1 2">ALL</strain>
    </source>
</reference>
<name>A0A4V6XVM0_STECR</name>
<dbReference type="Proteomes" id="UP000298663">
    <property type="component" value="Unassembled WGS sequence"/>
</dbReference>
<dbReference type="GO" id="GO:0005739">
    <property type="term" value="C:mitochondrion"/>
    <property type="evidence" value="ECO:0007669"/>
    <property type="project" value="TreeGrafter"/>
</dbReference>
<accession>A0A4V6XVM0</accession>
<dbReference type="AlphaFoldDB" id="A0A4V6XVM0"/>
<dbReference type="InterPro" id="IPR050700">
    <property type="entry name" value="YIM1/Zinc_Alcohol_DH_Fams"/>
</dbReference>
<dbReference type="EMBL" id="AZBU02000012">
    <property type="protein sequence ID" value="TKR59965.1"/>
    <property type="molecule type" value="Genomic_DNA"/>
</dbReference>
<protein>
    <recommendedName>
        <fullName evidence="3">Alcohol dehydrogenase-like C-terminal domain-containing protein</fullName>
    </recommendedName>
</protein>
<dbReference type="Gene3D" id="3.40.50.720">
    <property type="entry name" value="NAD(P)-binding Rossmann-like Domain"/>
    <property type="match status" value="1"/>
</dbReference>
<dbReference type="Pfam" id="PF13602">
    <property type="entry name" value="ADH_zinc_N_2"/>
    <property type="match status" value="1"/>
</dbReference>
<evidence type="ECO:0008006" key="3">
    <source>
        <dbReference type="Google" id="ProtNLM"/>
    </source>
</evidence>
<dbReference type="PANTHER" id="PTHR11695:SF294">
    <property type="entry name" value="RETICULON-4-INTERACTING PROTEIN 1, MITOCHONDRIAL"/>
    <property type="match status" value="1"/>
</dbReference>
<proteinExistence type="predicted"/>
<dbReference type="STRING" id="34508.A0A4V6XVM0"/>
<comment type="caution">
    <text evidence="1">The sequence shown here is derived from an EMBL/GenBank/DDBJ whole genome shotgun (WGS) entry which is preliminary data.</text>
</comment>
<dbReference type="PANTHER" id="PTHR11695">
    <property type="entry name" value="ALCOHOL DEHYDROGENASE RELATED"/>
    <property type="match status" value="1"/>
</dbReference>
<organism evidence="1 2">
    <name type="scientific">Steinernema carpocapsae</name>
    <name type="common">Entomopathogenic nematode</name>
    <dbReference type="NCBI Taxonomy" id="34508"/>
    <lineage>
        <taxon>Eukaryota</taxon>
        <taxon>Metazoa</taxon>
        <taxon>Ecdysozoa</taxon>
        <taxon>Nematoda</taxon>
        <taxon>Chromadorea</taxon>
        <taxon>Rhabditida</taxon>
        <taxon>Tylenchina</taxon>
        <taxon>Panagrolaimomorpha</taxon>
        <taxon>Strongyloidoidea</taxon>
        <taxon>Steinernematidae</taxon>
        <taxon>Steinernema</taxon>
    </lineage>
</organism>